<name>A0ABY2A413_9ACTN</name>
<protein>
    <submittedName>
        <fullName evidence="2">Uncharacterized protein</fullName>
    </submittedName>
</protein>
<feature type="transmembrane region" description="Helical" evidence="1">
    <location>
        <begin position="354"/>
        <end position="374"/>
    </location>
</feature>
<dbReference type="EMBL" id="SJJY01000005">
    <property type="protein sequence ID" value="TCC21723.1"/>
    <property type="molecule type" value="Genomic_DNA"/>
</dbReference>
<feature type="transmembrane region" description="Helical" evidence="1">
    <location>
        <begin position="386"/>
        <end position="408"/>
    </location>
</feature>
<comment type="caution">
    <text evidence="2">The sequence shown here is derived from an EMBL/GenBank/DDBJ whole genome shotgun (WGS) entry which is preliminary data.</text>
</comment>
<sequence>MHLSDIWNEDVYNGRVVTLPPINVRTTAGLDLRHTVELRLSNLGNHYIRIEHDSGELGLHDIYQGFRRALPIMGEEKVTWLEDGDGRSWKRLHEFANEVLEDLAEQVGNAELSEWYADLQKNFHVVLEIRRARVRDAAGDEREATGQDSAETAGQLLLNPITSYATALEEWTRRRVPEVHNLCGDAGYDTDMIARTDNTTLVVLPGSPNWVYLGEEEKVEFVASLPPLLQRWRQELRDRKNALDKTLKAGGLEKTKRRQVEEDRMSVARHVADVRLGLDRLHSQRLVPAGVQRRLVDRLYEAAGLTRYEDELDEEICEVEALYDLVAAHVGVVEEEKARDEEIATSKYQGRMQAALGVLAVLSLVGLFDAINQFTQASAADRVPSVWASMELAFVLLTATAIAVGFWLTGRRGGKHGHGV</sequence>
<keyword evidence="1" id="KW-1133">Transmembrane helix</keyword>
<proteinExistence type="predicted"/>
<gene>
    <name evidence="2" type="ORF">E0H58_22730</name>
</gene>
<dbReference type="Proteomes" id="UP000292385">
    <property type="component" value="Unassembled WGS sequence"/>
</dbReference>
<organism evidence="2 3">
    <name type="scientific">Kribbella speibonae</name>
    <dbReference type="NCBI Taxonomy" id="1572660"/>
    <lineage>
        <taxon>Bacteria</taxon>
        <taxon>Bacillati</taxon>
        <taxon>Actinomycetota</taxon>
        <taxon>Actinomycetes</taxon>
        <taxon>Propionibacteriales</taxon>
        <taxon>Kribbellaceae</taxon>
        <taxon>Kribbella</taxon>
    </lineage>
</organism>
<evidence type="ECO:0000313" key="2">
    <source>
        <dbReference type="EMBL" id="TCC21723.1"/>
    </source>
</evidence>
<keyword evidence="1" id="KW-0812">Transmembrane</keyword>
<evidence type="ECO:0000256" key="1">
    <source>
        <dbReference type="SAM" id="Phobius"/>
    </source>
</evidence>
<keyword evidence="1" id="KW-0472">Membrane</keyword>
<evidence type="ECO:0000313" key="3">
    <source>
        <dbReference type="Proteomes" id="UP000292385"/>
    </source>
</evidence>
<keyword evidence="3" id="KW-1185">Reference proteome</keyword>
<accession>A0ABY2A413</accession>
<dbReference type="RefSeq" id="WP_131463420.1">
    <property type="nucleotide sequence ID" value="NZ_SJJY01000005.1"/>
</dbReference>
<reference evidence="2 3" key="1">
    <citation type="submission" date="2019-02" db="EMBL/GenBank/DDBJ databases">
        <title>Kribbella capetownensis sp. nov. and Kribbella speibonae sp. nov., isolated from soil.</title>
        <authorList>
            <person name="Curtis S.M."/>
            <person name="Norton I."/>
            <person name="Everest G.J."/>
            <person name="Meyers P.R."/>
        </authorList>
    </citation>
    <scope>NUCLEOTIDE SEQUENCE [LARGE SCALE GENOMIC DNA]</scope>
    <source>
        <strain evidence="2 3">SK5</strain>
    </source>
</reference>